<protein>
    <submittedName>
        <fullName evidence="1">Uncharacterized protein</fullName>
    </submittedName>
</protein>
<organism evidence="1 2">
    <name type="scientific">Nocardia stercoris</name>
    <dbReference type="NCBI Taxonomy" id="2483361"/>
    <lineage>
        <taxon>Bacteria</taxon>
        <taxon>Bacillati</taxon>
        <taxon>Actinomycetota</taxon>
        <taxon>Actinomycetes</taxon>
        <taxon>Mycobacteriales</taxon>
        <taxon>Nocardiaceae</taxon>
        <taxon>Nocardia</taxon>
    </lineage>
</organism>
<comment type="caution">
    <text evidence="1">The sequence shown here is derived from an EMBL/GenBank/DDBJ whole genome shotgun (WGS) entry which is preliminary data.</text>
</comment>
<proteinExistence type="predicted"/>
<evidence type="ECO:0000313" key="2">
    <source>
        <dbReference type="Proteomes" id="UP000279275"/>
    </source>
</evidence>
<dbReference type="EMBL" id="RFFH01000027">
    <property type="protein sequence ID" value="RMI28005.1"/>
    <property type="molecule type" value="Genomic_DNA"/>
</dbReference>
<gene>
    <name evidence="1" type="ORF">EBN03_32185</name>
</gene>
<keyword evidence="2" id="KW-1185">Reference proteome</keyword>
<name>A0A3M2KWX6_9NOCA</name>
<accession>A0A3M2KWX6</accession>
<evidence type="ECO:0000313" key="1">
    <source>
        <dbReference type="EMBL" id="RMI28005.1"/>
    </source>
</evidence>
<reference evidence="1 2" key="1">
    <citation type="submission" date="2018-10" db="EMBL/GenBank/DDBJ databases">
        <title>Isolation from cow dung.</title>
        <authorList>
            <person name="Ling L."/>
        </authorList>
    </citation>
    <scope>NUCLEOTIDE SEQUENCE [LARGE SCALE GENOMIC DNA]</scope>
    <source>
        <strain evidence="1 2">NEAU-LL90</strain>
    </source>
</reference>
<sequence>MGSARRGGYSSRAVGPVISVADRVPVPAGALEIRVVAHRVGTGGSLTPSIATVELIVRTG</sequence>
<dbReference type="Proteomes" id="UP000279275">
    <property type="component" value="Unassembled WGS sequence"/>
</dbReference>
<dbReference type="AlphaFoldDB" id="A0A3M2KWX6"/>